<name>T5LPQ3_9BURK</name>
<dbReference type="HOGENOM" id="CLU_1804282_0_0_4"/>
<proteinExistence type="predicted"/>
<dbReference type="RefSeq" id="WP_020995040.1">
    <property type="nucleotide sequence ID" value="NZ_CABMNL010000001.1"/>
</dbReference>
<feature type="region of interest" description="Disordered" evidence="1">
    <location>
        <begin position="62"/>
        <end position="87"/>
    </location>
</feature>
<accession>T5LPQ3</accession>
<dbReference type="AlphaFoldDB" id="T5LPQ3"/>
<dbReference type="EMBL" id="ACDP02000021">
    <property type="protein sequence ID" value="EQM95202.1"/>
    <property type="molecule type" value="Genomic_DNA"/>
</dbReference>
<protein>
    <submittedName>
        <fullName evidence="2">Uncharacterized protein</fullName>
    </submittedName>
</protein>
<comment type="caution">
    <text evidence="2">The sequence shown here is derived from an EMBL/GenBank/DDBJ whole genome shotgun (WGS) entry which is preliminary data.</text>
</comment>
<sequence length="143" mass="15178">MPNREKPAAIQNRALPHEKIRQTGRKKKKAEPFNLRKTIACFQPACRGKGHGIAPVPSRLTEAAGKGKPATASTSAPAIESPAKPPIPQGQRLSGWLIRPAPLFGIAFGIALPLADRAGFLSFSGNEPALPVPALKSCRLFVS</sequence>
<gene>
    <name evidence="2" type="ORF">OFAG_02227</name>
</gene>
<evidence type="ECO:0000313" key="2">
    <source>
        <dbReference type="EMBL" id="EQM95202.1"/>
    </source>
</evidence>
<feature type="region of interest" description="Disordered" evidence="1">
    <location>
        <begin position="1"/>
        <end position="32"/>
    </location>
</feature>
<evidence type="ECO:0000313" key="3">
    <source>
        <dbReference type="Proteomes" id="UP000003973"/>
    </source>
</evidence>
<organism evidence="2 3">
    <name type="scientific">Oxalobacter paraformigenes</name>
    <dbReference type="NCBI Taxonomy" id="556268"/>
    <lineage>
        <taxon>Bacteria</taxon>
        <taxon>Pseudomonadati</taxon>
        <taxon>Pseudomonadota</taxon>
        <taxon>Betaproteobacteria</taxon>
        <taxon>Burkholderiales</taxon>
        <taxon>Oxalobacteraceae</taxon>
        <taxon>Oxalobacter</taxon>
    </lineage>
</organism>
<dbReference type="Proteomes" id="UP000003973">
    <property type="component" value="Unassembled WGS sequence"/>
</dbReference>
<evidence type="ECO:0000256" key="1">
    <source>
        <dbReference type="SAM" id="MobiDB-lite"/>
    </source>
</evidence>
<reference evidence="2" key="1">
    <citation type="submission" date="2011-10" db="EMBL/GenBank/DDBJ databases">
        <title>The Genome Sequence of Oxalobacter formigenes HOxBLS.</title>
        <authorList>
            <consortium name="The Broad Institute Genome Sequencing Platform"/>
            <person name="Earl A."/>
            <person name="Ward D."/>
            <person name="Feldgarden M."/>
            <person name="Gevers D."/>
            <person name="Allison M.J."/>
            <person name="Humphrey S."/>
            <person name="Young S.K."/>
            <person name="Zeng Q."/>
            <person name="Gargeya S."/>
            <person name="Fitzgerald M."/>
            <person name="Haas B."/>
            <person name="Abouelleil A."/>
            <person name="Alvarado L."/>
            <person name="Arachchi H.M."/>
            <person name="Berlin A."/>
            <person name="Brown A."/>
            <person name="Chapman S.B."/>
            <person name="Chen Z."/>
            <person name="Dunbar C."/>
            <person name="Freedman E."/>
            <person name="Gearin G."/>
            <person name="Goldberg J."/>
            <person name="Griggs A."/>
            <person name="Gujja S."/>
            <person name="Heiman D."/>
            <person name="Howarth C."/>
            <person name="Larson L."/>
            <person name="Lui A."/>
            <person name="MacDonald P.J.P."/>
            <person name="Montmayeur A."/>
            <person name="Murphy C."/>
            <person name="Neiman D."/>
            <person name="Pearson M."/>
            <person name="Priest M."/>
            <person name="Roberts A."/>
            <person name="Saif S."/>
            <person name="Shea T."/>
            <person name="Shenoy N."/>
            <person name="Sisk P."/>
            <person name="Stolte C."/>
            <person name="Sykes S."/>
            <person name="Wortman J."/>
            <person name="Nusbaum C."/>
            <person name="Birren B."/>
        </authorList>
    </citation>
    <scope>NUCLEOTIDE SEQUENCE [LARGE SCALE GENOMIC DNA]</scope>
    <source>
        <strain evidence="2">HOxBLS</strain>
    </source>
</reference>
<keyword evidence="3" id="KW-1185">Reference proteome</keyword>